<evidence type="ECO:0000256" key="2">
    <source>
        <dbReference type="PROSITE-ProRule" id="PRU00358"/>
    </source>
</evidence>
<dbReference type="STRING" id="765440.A0A0C3GK98"/>
<keyword evidence="1 2" id="KW-0539">Nucleus</keyword>
<protein>
    <recommendedName>
        <fullName evidence="4">YDG domain-containing protein</fullName>
    </recommendedName>
</protein>
<dbReference type="PROSITE" id="PS51015">
    <property type="entry name" value="YDG"/>
    <property type="match status" value="1"/>
</dbReference>
<dbReference type="AlphaFoldDB" id="A0A0C3GK98"/>
<dbReference type="GO" id="GO:0044027">
    <property type="term" value="P:negative regulation of gene expression via chromosomal CpG island methylation"/>
    <property type="evidence" value="ECO:0007669"/>
    <property type="project" value="TreeGrafter"/>
</dbReference>
<comment type="subcellular location">
    <subcellularLocation>
        <location evidence="2">Nucleus</location>
    </subcellularLocation>
</comment>
<dbReference type="GO" id="GO:0005634">
    <property type="term" value="C:nucleus"/>
    <property type="evidence" value="ECO:0007669"/>
    <property type="project" value="UniProtKB-SubCell"/>
</dbReference>
<evidence type="ECO:0000313" key="6">
    <source>
        <dbReference type="Proteomes" id="UP000054166"/>
    </source>
</evidence>
<proteinExistence type="predicted"/>
<dbReference type="EMBL" id="KN832972">
    <property type="protein sequence ID" value="KIM91046.1"/>
    <property type="molecule type" value="Genomic_DNA"/>
</dbReference>
<reference evidence="5 6" key="1">
    <citation type="submission" date="2014-04" db="EMBL/GenBank/DDBJ databases">
        <authorList>
            <consortium name="DOE Joint Genome Institute"/>
            <person name="Kuo A."/>
            <person name="Tarkka M."/>
            <person name="Buscot F."/>
            <person name="Kohler A."/>
            <person name="Nagy L.G."/>
            <person name="Floudas D."/>
            <person name="Copeland A."/>
            <person name="Barry K.W."/>
            <person name="Cichocki N."/>
            <person name="Veneault-Fourrey C."/>
            <person name="LaButti K."/>
            <person name="Lindquist E.A."/>
            <person name="Lipzen A."/>
            <person name="Lundell T."/>
            <person name="Morin E."/>
            <person name="Murat C."/>
            <person name="Sun H."/>
            <person name="Tunlid A."/>
            <person name="Henrissat B."/>
            <person name="Grigoriev I.V."/>
            <person name="Hibbett D.S."/>
            <person name="Martin F."/>
            <person name="Nordberg H.P."/>
            <person name="Cantor M.N."/>
            <person name="Hua S.X."/>
        </authorList>
    </citation>
    <scope>NUCLEOTIDE SEQUENCE [LARGE SCALE GENOMIC DNA]</scope>
    <source>
        <strain evidence="5 6">F 1598</strain>
    </source>
</reference>
<keyword evidence="6" id="KW-1185">Reference proteome</keyword>
<name>A0A0C3GK98_PILCF</name>
<dbReference type="GO" id="GO:0016567">
    <property type="term" value="P:protein ubiquitination"/>
    <property type="evidence" value="ECO:0007669"/>
    <property type="project" value="TreeGrafter"/>
</dbReference>
<dbReference type="Gene3D" id="2.30.280.10">
    <property type="entry name" value="SRA-YDG"/>
    <property type="match status" value="1"/>
</dbReference>
<reference evidence="6" key="2">
    <citation type="submission" date="2015-01" db="EMBL/GenBank/DDBJ databases">
        <title>Evolutionary Origins and Diversification of the Mycorrhizal Mutualists.</title>
        <authorList>
            <consortium name="DOE Joint Genome Institute"/>
            <consortium name="Mycorrhizal Genomics Consortium"/>
            <person name="Kohler A."/>
            <person name="Kuo A."/>
            <person name="Nagy L.G."/>
            <person name="Floudas D."/>
            <person name="Copeland A."/>
            <person name="Barry K.W."/>
            <person name="Cichocki N."/>
            <person name="Veneault-Fourrey C."/>
            <person name="LaButti K."/>
            <person name="Lindquist E.A."/>
            <person name="Lipzen A."/>
            <person name="Lundell T."/>
            <person name="Morin E."/>
            <person name="Murat C."/>
            <person name="Riley R."/>
            <person name="Ohm R."/>
            <person name="Sun H."/>
            <person name="Tunlid A."/>
            <person name="Henrissat B."/>
            <person name="Grigoriev I.V."/>
            <person name="Hibbett D.S."/>
            <person name="Martin F."/>
        </authorList>
    </citation>
    <scope>NUCLEOTIDE SEQUENCE [LARGE SCALE GENOMIC DNA]</scope>
    <source>
        <strain evidence="6">F 1598</strain>
    </source>
</reference>
<dbReference type="InterPro" id="IPR003105">
    <property type="entry name" value="SRA_YDG"/>
</dbReference>
<gene>
    <name evidence="5" type="ORF">PILCRDRAFT_811560</name>
</gene>
<feature type="compositionally biased region" description="Acidic residues" evidence="3">
    <location>
        <begin position="1"/>
        <end position="11"/>
    </location>
</feature>
<dbReference type="InterPro" id="IPR015947">
    <property type="entry name" value="PUA-like_sf"/>
</dbReference>
<dbReference type="Pfam" id="PF02182">
    <property type="entry name" value="SAD_SRA"/>
    <property type="match status" value="1"/>
</dbReference>
<dbReference type="GO" id="GO:0061630">
    <property type="term" value="F:ubiquitin protein ligase activity"/>
    <property type="evidence" value="ECO:0007669"/>
    <property type="project" value="TreeGrafter"/>
</dbReference>
<dbReference type="Proteomes" id="UP000054166">
    <property type="component" value="Unassembled WGS sequence"/>
</dbReference>
<dbReference type="SMART" id="SM00466">
    <property type="entry name" value="SRA"/>
    <property type="match status" value="1"/>
</dbReference>
<dbReference type="PANTHER" id="PTHR14140">
    <property type="entry name" value="E3 UBIQUITIN-PROTEIN LIGASE UHRF-RELATED"/>
    <property type="match status" value="1"/>
</dbReference>
<dbReference type="OrthoDB" id="2270193at2759"/>
<dbReference type="InterPro" id="IPR036987">
    <property type="entry name" value="SRA-YDG_sf"/>
</dbReference>
<dbReference type="PANTHER" id="PTHR14140:SF27">
    <property type="entry name" value="OS04G0289800 PROTEIN"/>
    <property type="match status" value="1"/>
</dbReference>
<dbReference type="InterPro" id="IPR045134">
    <property type="entry name" value="UHRF1/2-like"/>
</dbReference>
<evidence type="ECO:0000259" key="4">
    <source>
        <dbReference type="PROSITE" id="PS51015"/>
    </source>
</evidence>
<dbReference type="SUPFAM" id="SSF88697">
    <property type="entry name" value="PUA domain-like"/>
    <property type="match status" value="1"/>
</dbReference>
<sequence length="108" mass="12290">MSGGYEDDEDSVDKQTFIYTGAGGHSDGTWDAPGRQIENQSLKHPDNFALLRSSQSNWPVRVVRGYEVLNDMGKISTMYRYDGLYQVDRAELEKGKSGYDVCRFYFSD</sequence>
<evidence type="ECO:0000256" key="1">
    <source>
        <dbReference type="ARBA" id="ARBA00023242"/>
    </source>
</evidence>
<feature type="domain" description="YDG" evidence="4">
    <location>
        <begin position="1"/>
        <end position="108"/>
    </location>
</feature>
<evidence type="ECO:0000256" key="3">
    <source>
        <dbReference type="SAM" id="MobiDB-lite"/>
    </source>
</evidence>
<dbReference type="InParanoid" id="A0A0C3GK98"/>
<feature type="region of interest" description="Disordered" evidence="3">
    <location>
        <begin position="1"/>
        <end position="38"/>
    </location>
</feature>
<organism evidence="5 6">
    <name type="scientific">Piloderma croceum (strain F 1598)</name>
    <dbReference type="NCBI Taxonomy" id="765440"/>
    <lineage>
        <taxon>Eukaryota</taxon>
        <taxon>Fungi</taxon>
        <taxon>Dikarya</taxon>
        <taxon>Basidiomycota</taxon>
        <taxon>Agaricomycotina</taxon>
        <taxon>Agaricomycetes</taxon>
        <taxon>Agaricomycetidae</taxon>
        <taxon>Atheliales</taxon>
        <taxon>Atheliaceae</taxon>
        <taxon>Piloderma</taxon>
    </lineage>
</organism>
<evidence type="ECO:0000313" key="5">
    <source>
        <dbReference type="EMBL" id="KIM91046.1"/>
    </source>
</evidence>
<accession>A0A0C3GK98</accession>
<dbReference type="HOGENOM" id="CLU_2197912_0_0_1"/>